<evidence type="ECO:0000313" key="2">
    <source>
        <dbReference type="EMBL" id="MBB5926383.1"/>
    </source>
</evidence>
<organism evidence="2 3">
    <name type="scientific">Streptomyces echinatus</name>
    <dbReference type="NCBI Taxonomy" id="67293"/>
    <lineage>
        <taxon>Bacteria</taxon>
        <taxon>Bacillati</taxon>
        <taxon>Actinomycetota</taxon>
        <taxon>Actinomycetes</taxon>
        <taxon>Kitasatosporales</taxon>
        <taxon>Streptomycetaceae</taxon>
        <taxon>Streptomyces</taxon>
    </lineage>
</organism>
<gene>
    <name evidence="2" type="ORF">FHS34_001839</name>
</gene>
<name>A0A7W9PS37_9ACTN</name>
<feature type="region of interest" description="Disordered" evidence="1">
    <location>
        <begin position="1"/>
        <end position="52"/>
    </location>
</feature>
<dbReference type="RefSeq" id="WP_184963094.1">
    <property type="nucleotide sequence ID" value="NZ_JAINVI010000001.1"/>
</dbReference>
<evidence type="ECO:0000313" key="3">
    <source>
        <dbReference type="Proteomes" id="UP000585836"/>
    </source>
</evidence>
<sequence>MREDHEEDGGRYRADEQGTKTANPVAEEDHGARVPEKRHGRIDKFDGGRLPG</sequence>
<feature type="compositionally biased region" description="Basic and acidic residues" evidence="1">
    <location>
        <begin position="1"/>
        <end position="18"/>
    </location>
</feature>
<protein>
    <submittedName>
        <fullName evidence="2">Uncharacterized protein</fullName>
    </submittedName>
</protein>
<dbReference type="Proteomes" id="UP000585836">
    <property type="component" value="Unassembled WGS sequence"/>
</dbReference>
<proteinExistence type="predicted"/>
<reference evidence="2 3" key="1">
    <citation type="submission" date="2020-08" db="EMBL/GenBank/DDBJ databases">
        <title>Genomic Encyclopedia of Type Strains, Phase III (KMG-III): the genomes of soil and plant-associated and newly described type strains.</title>
        <authorList>
            <person name="Whitman W."/>
        </authorList>
    </citation>
    <scope>NUCLEOTIDE SEQUENCE [LARGE SCALE GENOMIC DNA]</scope>
    <source>
        <strain evidence="2 3">CECT 3313</strain>
    </source>
</reference>
<dbReference type="EMBL" id="JACHJK010000003">
    <property type="protein sequence ID" value="MBB5926383.1"/>
    <property type="molecule type" value="Genomic_DNA"/>
</dbReference>
<evidence type="ECO:0000256" key="1">
    <source>
        <dbReference type="SAM" id="MobiDB-lite"/>
    </source>
</evidence>
<feature type="compositionally biased region" description="Basic and acidic residues" evidence="1">
    <location>
        <begin position="27"/>
        <end position="52"/>
    </location>
</feature>
<dbReference type="AlphaFoldDB" id="A0A7W9PS37"/>
<comment type="caution">
    <text evidence="2">The sequence shown here is derived from an EMBL/GenBank/DDBJ whole genome shotgun (WGS) entry which is preliminary data.</text>
</comment>
<accession>A0A7W9PS37</accession>
<keyword evidence="3" id="KW-1185">Reference proteome</keyword>